<dbReference type="EMBL" id="JASJOS010000032">
    <property type="protein sequence ID" value="MDJ1486249.1"/>
    <property type="molecule type" value="Genomic_DNA"/>
</dbReference>
<dbReference type="SUPFAM" id="SSF49464">
    <property type="entry name" value="Carboxypeptidase regulatory domain-like"/>
    <property type="match status" value="1"/>
</dbReference>
<sequence length="1045" mass="114613">MKTFTSSFLCEKLFSKITPSLFIVTLLGANTLHAEPSRSGSSFSVKASASQAVPIEGKVTDEKGNGLPGITILVKGTTSGTTTDADGKFALAVPDENAVLVLSYIGYKTKEVSVGKQKSLSIALEPDTKQLSEIVIVGYGTQERKNLIGSVTKVNPAETKSIPTGSFDAQLQGQAAGLQINSNTGVPGDGIFIRVRGTTSINAGNDPLYVVDGVFINNTSLQTVNTGGRATSPIADINPADIESIEVLKDASATAIYGSRGANGVVIVTTKRGNYNAKPQLNFNHSQGWAWAPENRLWKLTTGPQHAELINEYWINSGIDNPALKQTYENRPFRPKSEGGRGLPEEQNTYDRLHELFRTGRVANYDLSLNGGSKATKYYIGGGYTRQEANIKPIYFERASFKVNLDQQINDKVQIGVSNTLSRSFRNQARAGDGPQGGLLQSALHTPTYLPEYNEDGTPARWAGFDNLKVLLDNYDVNTVSLRYIGNLYADIELLPGLKLHSSFGIDYNHYDESEYWNDKTQLGASPTNGLATSSLTQNSTWLNEQTLSYRKSFGTHHTFGALIGNSLQSNVQNNTAAQGSGFPSNSYKQISSASTRTSSQSWTKSTLASFFGRVDYNYASKYFIELSIRADGSSRFGVNNRWGYFPAIGAAWRIKEESFLKDIEFISDLKLRGSYGITGNQNGISNFAARGLWSGEGGYPDNTTGGDLAGTAPQQLGNPNLRWEKTRQFNAGLDLGLLNGRIGVEFNVYSKYTTDVLLEEPVPAITGFNSYYSNIGEISNKGYELAITSENIRKGDFSWRTSFNISGNVNKIEKLPVPINMYNRNWVRMEQGHSMYSFWLYKQEYVDTQTGQAVFQDVNTDGSITASDRQIIGNAVPKFFGGLSNTITYKGFDAGIIFSYQYGNKVFNLNRFFGEGGGTRDANRVLFASQLKRWQKPGDVTDVPRLTSVGNNYKLEQNSRFLEDGSFLKLSTVTLGYTLPKELTTRVRIEKLRFYVTGSNLFIVTKYTGADPESNVTSSQTVQGLDLGTPPQPRSIQVGVNVTL</sequence>
<dbReference type="RefSeq" id="WP_313989699.1">
    <property type="nucleotide sequence ID" value="NZ_JASJOS010000032.1"/>
</dbReference>
<dbReference type="InterPro" id="IPR023996">
    <property type="entry name" value="TonB-dep_OMP_SusC/RagA"/>
</dbReference>
<organism evidence="12 13">
    <name type="scientific">Xanthocytophaga flava</name>
    <dbReference type="NCBI Taxonomy" id="3048013"/>
    <lineage>
        <taxon>Bacteria</taxon>
        <taxon>Pseudomonadati</taxon>
        <taxon>Bacteroidota</taxon>
        <taxon>Cytophagia</taxon>
        <taxon>Cytophagales</taxon>
        <taxon>Rhodocytophagaceae</taxon>
        <taxon>Xanthocytophaga</taxon>
    </lineage>
</organism>
<name>A0AAE3R0S9_9BACT</name>
<evidence type="ECO:0000256" key="8">
    <source>
        <dbReference type="PROSITE-ProRule" id="PRU01360"/>
    </source>
</evidence>
<keyword evidence="7 8" id="KW-0998">Cell outer membrane</keyword>
<accession>A0AAE3R0S9</accession>
<keyword evidence="4 8" id="KW-0812">Transmembrane</keyword>
<dbReference type="InterPro" id="IPR037066">
    <property type="entry name" value="Plug_dom_sf"/>
</dbReference>
<dbReference type="InterPro" id="IPR039426">
    <property type="entry name" value="TonB-dep_rcpt-like"/>
</dbReference>
<keyword evidence="6 8" id="KW-0472">Membrane</keyword>
<dbReference type="InterPro" id="IPR023997">
    <property type="entry name" value="TonB-dep_OMP_SusC/RagA_CS"/>
</dbReference>
<evidence type="ECO:0000256" key="2">
    <source>
        <dbReference type="ARBA" id="ARBA00022448"/>
    </source>
</evidence>
<dbReference type="GO" id="GO:0009279">
    <property type="term" value="C:cell outer membrane"/>
    <property type="evidence" value="ECO:0007669"/>
    <property type="project" value="UniProtKB-SubCell"/>
</dbReference>
<evidence type="ECO:0000256" key="1">
    <source>
        <dbReference type="ARBA" id="ARBA00004571"/>
    </source>
</evidence>
<dbReference type="Gene3D" id="2.170.130.10">
    <property type="entry name" value="TonB-dependent receptor, plug domain"/>
    <property type="match status" value="1"/>
</dbReference>
<feature type="domain" description="TonB-dependent receptor-like beta-barrel" evidence="10">
    <location>
        <begin position="417"/>
        <end position="988"/>
    </location>
</feature>
<protein>
    <submittedName>
        <fullName evidence="12">TonB-dependent receptor</fullName>
    </submittedName>
</protein>
<evidence type="ECO:0000256" key="7">
    <source>
        <dbReference type="ARBA" id="ARBA00023237"/>
    </source>
</evidence>
<gene>
    <name evidence="12" type="ORF">QNI16_37555</name>
</gene>
<evidence type="ECO:0000259" key="10">
    <source>
        <dbReference type="Pfam" id="PF00593"/>
    </source>
</evidence>
<dbReference type="Gene3D" id="2.40.170.20">
    <property type="entry name" value="TonB-dependent receptor, beta-barrel domain"/>
    <property type="match status" value="1"/>
</dbReference>
<comment type="caution">
    <text evidence="12">The sequence shown here is derived from an EMBL/GenBank/DDBJ whole genome shotgun (WGS) entry which is preliminary data.</text>
</comment>
<dbReference type="Pfam" id="PF13715">
    <property type="entry name" value="CarbopepD_reg_2"/>
    <property type="match status" value="1"/>
</dbReference>
<keyword evidence="5 9" id="KW-0798">TonB box</keyword>
<dbReference type="Pfam" id="PF00593">
    <property type="entry name" value="TonB_dep_Rec_b-barrel"/>
    <property type="match status" value="1"/>
</dbReference>
<keyword evidence="3 8" id="KW-1134">Transmembrane beta strand</keyword>
<evidence type="ECO:0000259" key="11">
    <source>
        <dbReference type="Pfam" id="PF07715"/>
    </source>
</evidence>
<dbReference type="NCBIfam" id="TIGR04057">
    <property type="entry name" value="SusC_RagA_signa"/>
    <property type="match status" value="1"/>
</dbReference>
<dbReference type="InterPro" id="IPR008969">
    <property type="entry name" value="CarboxyPept-like_regulatory"/>
</dbReference>
<comment type="subcellular location">
    <subcellularLocation>
        <location evidence="1 8">Cell outer membrane</location>
        <topology evidence="1 8">Multi-pass membrane protein</topology>
    </subcellularLocation>
</comment>
<evidence type="ECO:0000256" key="4">
    <source>
        <dbReference type="ARBA" id="ARBA00022692"/>
    </source>
</evidence>
<dbReference type="InterPro" id="IPR012910">
    <property type="entry name" value="Plug_dom"/>
</dbReference>
<evidence type="ECO:0000256" key="9">
    <source>
        <dbReference type="RuleBase" id="RU003357"/>
    </source>
</evidence>
<feature type="domain" description="TonB-dependent receptor plug" evidence="11">
    <location>
        <begin position="145"/>
        <end position="265"/>
    </location>
</feature>
<dbReference type="AlphaFoldDB" id="A0AAE3R0S9"/>
<evidence type="ECO:0000256" key="5">
    <source>
        <dbReference type="ARBA" id="ARBA00023077"/>
    </source>
</evidence>
<dbReference type="Proteomes" id="UP001241110">
    <property type="component" value="Unassembled WGS sequence"/>
</dbReference>
<dbReference type="FunFam" id="2.60.40.1120:FF:000003">
    <property type="entry name" value="Outer membrane protein Omp121"/>
    <property type="match status" value="1"/>
</dbReference>
<comment type="similarity">
    <text evidence="8 9">Belongs to the TonB-dependent receptor family.</text>
</comment>
<dbReference type="Gene3D" id="2.60.40.1120">
    <property type="entry name" value="Carboxypeptidase-like, regulatory domain"/>
    <property type="match status" value="1"/>
</dbReference>
<evidence type="ECO:0000313" key="12">
    <source>
        <dbReference type="EMBL" id="MDJ1486249.1"/>
    </source>
</evidence>
<evidence type="ECO:0000256" key="3">
    <source>
        <dbReference type="ARBA" id="ARBA00022452"/>
    </source>
</evidence>
<evidence type="ECO:0000313" key="13">
    <source>
        <dbReference type="Proteomes" id="UP001241110"/>
    </source>
</evidence>
<dbReference type="NCBIfam" id="TIGR04056">
    <property type="entry name" value="OMP_RagA_SusC"/>
    <property type="match status" value="1"/>
</dbReference>
<dbReference type="InterPro" id="IPR036942">
    <property type="entry name" value="Beta-barrel_TonB_sf"/>
</dbReference>
<dbReference type="SUPFAM" id="SSF56935">
    <property type="entry name" value="Porins"/>
    <property type="match status" value="1"/>
</dbReference>
<keyword evidence="12" id="KW-0675">Receptor</keyword>
<dbReference type="Pfam" id="PF07715">
    <property type="entry name" value="Plug"/>
    <property type="match status" value="1"/>
</dbReference>
<dbReference type="PROSITE" id="PS52016">
    <property type="entry name" value="TONB_DEPENDENT_REC_3"/>
    <property type="match status" value="1"/>
</dbReference>
<reference evidence="12" key="1">
    <citation type="submission" date="2023-05" db="EMBL/GenBank/DDBJ databases">
        <authorList>
            <person name="Zhang X."/>
        </authorList>
    </citation>
    <scope>NUCLEOTIDE SEQUENCE</scope>
    <source>
        <strain evidence="12">YF14B1</strain>
    </source>
</reference>
<dbReference type="InterPro" id="IPR000531">
    <property type="entry name" value="Beta-barrel_TonB"/>
</dbReference>
<evidence type="ECO:0000256" key="6">
    <source>
        <dbReference type="ARBA" id="ARBA00023136"/>
    </source>
</evidence>
<proteinExistence type="inferred from homology"/>
<keyword evidence="2 8" id="KW-0813">Transport</keyword>